<dbReference type="GO" id="GO:0043164">
    <property type="term" value="P:Gram-negative-bacterium-type cell wall biogenesis"/>
    <property type="evidence" value="ECO:0007669"/>
    <property type="project" value="TreeGrafter"/>
</dbReference>
<name>A0A0K2H432_9CORY</name>
<reference evidence="2 3" key="1">
    <citation type="submission" date="2013-10" db="EMBL/GenBank/DDBJ databases">
        <title>Complete genome sequence of Corynebacterium lactis DSM 45799(T), isolated from raw cow milk.</title>
        <authorList>
            <person name="Ruckert C."/>
            <person name="Albersmeier A."/>
            <person name="Lipski A."/>
            <person name="Kalinowski J."/>
        </authorList>
    </citation>
    <scope>NUCLEOTIDE SEQUENCE [LARGE SCALE GENOMIC DNA]</scope>
    <source>
        <strain evidence="2 3">RW2-5</strain>
    </source>
</reference>
<dbReference type="PANTHER" id="PTHR30336">
    <property type="entry name" value="INNER MEMBRANE PROTEIN, PROBABLE PERMEASE"/>
    <property type="match status" value="1"/>
</dbReference>
<dbReference type="InterPro" id="IPR014729">
    <property type="entry name" value="Rossmann-like_a/b/a_fold"/>
</dbReference>
<gene>
    <name evidence="2" type="ORF">CLAC_04135</name>
</gene>
<organism evidence="2 3">
    <name type="scientific">Corynebacterium lactis RW2-5</name>
    <dbReference type="NCBI Taxonomy" id="1408189"/>
    <lineage>
        <taxon>Bacteria</taxon>
        <taxon>Bacillati</taxon>
        <taxon>Actinomycetota</taxon>
        <taxon>Actinomycetes</taxon>
        <taxon>Mycobacteriales</taxon>
        <taxon>Corynebacteriaceae</taxon>
        <taxon>Corynebacterium</taxon>
    </lineage>
</organism>
<dbReference type="OrthoDB" id="9782395at2"/>
<dbReference type="PATRIC" id="fig|1408189.4.peg.827"/>
<dbReference type="InterPro" id="IPR003848">
    <property type="entry name" value="DUF218"/>
</dbReference>
<dbReference type="Pfam" id="PF02698">
    <property type="entry name" value="DUF218"/>
    <property type="match status" value="1"/>
</dbReference>
<evidence type="ECO:0000313" key="2">
    <source>
        <dbReference type="EMBL" id="ALA68481.1"/>
    </source>
</evidence>
<dbReference type="KEGG" id="clw:CLAC_04135"/>
<accession>A0A0K2H432</accession>
<dbReference type="Proteomes" id="UP000058446">
    <property type="component" value="Chromosome"/>
</dbReference>
<dbReference type="GO" id="GO:0005886">
    <property type="term" value="C:plasma membrane"/>
    <property type="evidence" value="ECO:0007669"/>
    <property type="project" value="TreeGrafter"/>
</dbReference>
<dbReference type="GO" id="GO:0000270">
    <property type="term" value="P:peptidoglycan metabolic process"/>
    <property type="evidence" value="ECO:0007669"/>
    <property type="project" value="TreeGrafter"/>
</dbReference>
<evidence type="ECO:0000259" key="1">
    <source>
        <dbReference type="Pfam" id="PF02698"/>
    </source>
</evidence>
<feature type="domain" description="DUF218" evidence="1">
    <location>
        <begin position="108"/>
        <end position="273"/>
    </location>
</feature>
<protein>
    <recommendedName>
        <fullName evidence="1">DUF218 domain-containing protein</fullName>
    </recommendedName>
</protein>
<dbReference type="STRING" id="1408189.CLAC_04135"/>
<sequence length="300" mass="32093">MRAISAGLGAGFGAVLVAGGIRVLRDPLLRPPRLPHRRPKPWVLPLAGCAMASASLLAVRSSWPSRFTTPTLLGLAIPGGAGVVFEAVRLFNGFGWKRFGAWHGGGPDNVVVLGCALIDNAPSELLRRRLRAALEVAGPKTRCMVMSGGIGNDTGSTATISEAEAMAQWVRDRGGSQGGGTGLEGEPRGSSFRGAIVEEPVATNTSENIDFSLRELERACPNSSGIGLTVVVTSDFHVLRVRKLLREKGLDSWKAVGAYTPIRYWATSILREFLAQFILWAPKGSRRILRISTVTRRASN</sequence>
<dbReference type="PANTHER" id="PTHR30336:SF4">
    <property type="entry name" value="ENVELOPE BIOGENESIS FACTOR ELYC"/>
    <property type="match status" value="1"/>
</dbReference>
<dbReference type="CDD" id="cd06259">
    <property type="entry name" value="YdcF-like"/>
    <property type="match status" value="1"/>
</dbReference>
<dbReference type="EMBL" id="CP006841">
    <property type="protein sequence ID" value="ALA68481.1"/>
    <property type="molecule type" value="Genomic_DNA"/>
</dbReference>
<dbReference type="InterPro" id="IPR051599">
    <property type="entry name" value="Cell_Envelope_Assoc"/>
</dbReference>
<proteinExistence type="predicted"/>
<keyword evidence="3" id="KW-1185">Reference proteome</keyword>
<dbReference type="Gene3D" id="3.40.50.620">
    <property type="entry name" value="HUPs"/>
    <property type="match status" value="1"/>
</dbReference>
<dbReference type="AlphaFoldDB" id="A0A0K2H432"/>
<evidence type="ECO:0000313" key="3">
    <source>
        <dbReference type="Proteomes" id="UP000058446"/>
    </source>
</evidence>